<protein>
    <submittedName>
        <fullName evidence="2">Uncharacterized protein</fullName>
    </submittedName>
</protein>
<gene>
    <name evidence="2" type="ORF">ScoT_19200</name>
</gene>
<dbReference type="AlphaFoldDB" id="A0AA37BVS8"/>
<dbReference type="EMBL" id="BNDZ01000005">
    <property type="protein sequence ID" value="GHI45746.1"/>
    <property type="molecule type" value="Genomic_DNA"/>
</dbReference>
<evidence type="ECO:0000256" key="1">
    <source>
        <dbReference type="SAM" id="MobiDB-lite"/>
    </source>
</evidence>
<evidence type="ECO:0000313" key="2">
    <source>
        <dbReference type="EMBL" id="GHI45746.1"/>
    </source>
</evidence>
<proteinExistence type="predicted"/>
<name>A0AA37BVS8_9ACTN</name>
<reference evidence="2" key="1">
    <citation type="submission" date="2022-09" db="EMBL/GenBank/DDBJ databases">
        <title>Whole genome shotgun sequence of Streptomyces albidoflavus NBRC 12854.</title>
        <authorList>
            <person name="Komaki H."/>
            <person name="Tamura T."/>
        </authorList>
    </citation>
    <scope>NUCLEOTIDE SEQUENCE</scope>
    <source>
        <strain evidence="2">NBRC 12854</strain>
    </source>
</reference>
<feature type="region of interest" description="Disordered" evidence="1">
    <location>
        <begin position="1"/>
        <end position="26"/>
    </location>
</feature>
<organism evidence="2 3">
    <name type="scientific">Streptomyces albidoflavus</name>
    <dbReference type="NCBI Taxonomy" id="1886"/>
    <lineage>
        <taxon>Bacteria</taxon>
        <taxon>Bacillati</taxon>
        <taxon>Actinomycetota</taxon>
        <taxon>Actinomycetes</taxon>
        <taxon>Kitasatosporales</taxon>
        <taxon>Streptomycetaceae</taxon>
        <taxon>Streptomyces</taxon>
        <taxon>Streptomyces albidoflavus group</taxon>
    </lineage>
</organism>
<comment type="caution">
    <text evidence="2">The sequence shown here is derived from an EMBL/GenBank/DDBJ whole genome shotgun (WGS) entry which is preliminary data.</text>
</comment>
<sequence>MAYEPRAAASIQMAEISSPRESASTLQAMAPTTATNDQTAMDLADSFRFPEAGGAGSAMMVPSHERWRKHLR</sequence>
<accession>A0AA37BVS8</accession>
<dbReference type="Proteomes" id="UP001051844">
    <property type="component" value="Unassembled WGS sequence"/>
</dbReference>
<evidence type="ECO:0000313" key="3">
    <source>
        <dbReference type="Proteomes" id="UP001051844"/>
    </source>
</evidence>
<feature type="region of interest" description="Disordered" evidence="1">
    <location>
        <begin position="52"/>
        <end position="72"/>
    </location>
</feature>